<proteinExistence type="inferred from homology"/>
<dbReference type="InterPro" id="IPR015421">
    <property type="entry name" value="PyrdxlP-dep_Trfase_major"/>
</dbReference>
<evidence type="ECO:0000313" key="3">
    <source>
        <dbReference type="EMBL" id="VAW18683.1"/>
    </source>
</evidence>
<dbReference type="GO" id="GO:0003962">
    <property type="term" value="F:cystathionine gamma-synthase activity"/>
    <property type="evidence" value="ECO:0007669"/>
    <property type="project" value="UniProtKB-EC"/>
</dbReference>
<dbReference type="EC" id="2.5.1.48" evidence="3"/>
<dbReference type="PANTHER" id="PTHR11808:SF80">
    <property type="entry name" value="CYSTATHIONINE GAMMA-LYASE"/>
    <property type="match status" value="1"/>
</dbReference>
<dbReference type="GO" id="GO:0030170">
    <property type="term" value="F:pyridoxal phosphate binding"/>
    <property type="evidence" value="ECO:0007669"/>
    <property type="project" value="InterPro"/>
</dbReference>
<dbReference type="Gene3D" id="3.90.1150.10">
    <property type="entry name" value="Aspartate Aminotransferase, domain 1"/>
    <property type="match status" value="1"/>
</dbReference>
<dbReference type="HAMAP" id="MF_02056">
    <property type="entry name" value="MetZ"/>
    <property type="match status" value="1"/>
</dbReference>
<dbReference type="GO" id="GO:0019346">
    <property type="term" value="P:transsulfuration"/>
    <property type="evidence" value="ECO:0007669"/>
    <property type="project" value="InterPro"/>
</dbReference>
<dbReference type="GO" id="GO:0071268">
    <property type="term" value="P:homocysteine biosynthetic process"/>
    <property type="evidence" value="ECO:0007669"/>
    <property type="project" value="InterPro"/>
</dbReference>
<evidence type="ECO:0000256" key="2">
    <source>
        <dbReference type="ARBA" id="ARBA00022898"/>
    </source>
</evidence>
<dbReference type="FunFam" id="3.90.1150.10:FF:000033">
    <property type="entry name" value="Cystathionine gamma-synthase"/>
    <property type="match status" value="1"/>
</dbReference>
<comment type="cofactor">
    <cofactor evidence="1">
        <name>pyridoxal 5'-phosphate</name>
        <dbReference type="ChEBI" id="CHEBI:597326"/>
    </cofactor>
</comment>
<dbReference type="InterPro" id="IPR006234">
    <property type="entry name" value="O-succ-hSer_sulfhydrylase"/>
</dbReference>
<dbReference type="GO" id="GO:0003961">
    <property type="term" value="F:O-acetylhomoserine aminocarboxypropyltransferase activity"/>
    <property type="evidence" value="ECO:0007669"/>
    <property type="project" value="UniProtKB-EC"/>
</dbReference>
<dbReference type="PANTHER" id="PTHR11808">
    <property type="entry name" value="TRANS-SULFURATION ENZYME FAMILY MEMBER"/>
    <property type="match status" value="1"/>
</dbReference>
<dbReference type="FunFam" id="3.40.640.10:FF:000046">
    <property type="entry name" value="Cystathionine gamma-lyase"/>
    <property type="match status" value="1"/>
</dbReference>
<protein>
    <submittedName>
        <fullName evidence="3">O-acetylhomoserine sulfhydrylase / O-succinylhomoserine sulfhydrylase</fullName>
        <ecNumber evidence="3">2.5.1.48</ecNumber>
        <ecNumber evidence="3">2.5.1.49</ecNumber>
    </submittedName>
</protein>
<dbReference type="EMBL" id="UOEQ01000183">
    <property type="protein sequence ID" value="VAW18683.1"/>
    <property type="molecule type" value="Genomic_DNA"/>
</dbReference>
<dbReference type="GO" id="GO:0005737">
    <property type="term" value="C:cytoplasm"/>
    <property type="evidence" value="ECO:0007669"/>
    <property type="project" value="TreeGrafter"/>
</dbReference>
<dbReference type="SUPFAM" id="SSF53383">
    <property type="entry name" value="PLP-dependent transferases"/>
    <property type="match status" value="1"/>
</dbReference>
<dbReference type="CDD" id="cd00614">
    <property type="entry name" value="CGS_like"/>
    <property type="match status" value="1"/>
</dbReference>
<dbReference type="AlphaFoldDB" id="A0A3B0TR54"/>
<dbReference type="GO" id="GO:0016846">
    <property type="term" value="F:carbon-sulfur lyase activity"/>
    <property type="evidence" value="ECO:0007669"/>
    <property type="project" value="TreeGrafter"/>
</dbReference>
<gene>
    <name evidence="3" type="ORF">MNBD_ALPHA11-442</name>
</gene>
<dbReference type="InterPro" id="IPR015424">
    <property type="entry name" value="PyrdxlP-dep_Trfase"/>
</dbReference>
<dbReference type="InterPro" id="IPR015422">
    <property type="entry name" value="PyrdxlP-dep_Trfase_small"/>
</dbReference>
<dbReference type="NCBIfam" id="TIGR01325">
    <property type="entry name" value="O_suc_HS_sulf"/>
    <property type="match status" value="1"/>
</dbReference>
<name>A0A3B0TR54_9ZZZZ</name>
<sequence>MPNHKNPLSKIKNRSAQTCLVHGGTQRSQFGETSEAIFMNSGFTYASSEAAEERFKGNSPGHIYSRFTNPSVDMFQDRMKLLEGAEAARATATGMAAVTTAMMAQVKAGDHVVASRALFGGCRFVIEDYLPRWGVKTTLVDGRDPQNFASAMQKNTKAIFIETPTNPTLELVDIKAVADIAHANNAVLVVDNVFATPIWQKPLQLGADLVVYSATKHIDGQGRALGGIILGSKELIEGDIHTIIRQTGPSISPFNAWVMVKGLETLDLRVREMSRSAKKIAAFLSSHEKVERVFYPGDKNHPQYELAQSQMSGGSNMVAMELKGGKAASFKCADELSIFLISNNLGDAKSIISHPATTTHQRLTEDVREELGIRDNLLRLSVGLESADDLIADLAFGLDQI</sequence>
<reference evidence="3" key="1">
    <citation type="submission" date="2018-06" db="EMBL/GenBank/DDBJ databases">
        <authorList>
            <person name="Zhirakovskaya E."/>
        </authorList>
    </citation>
    <scope>NUCLEOTIDE SEQUENCE</scope>
</reference>
<dbReference type="Pfam" id="PF01053">
    <property type="entry name" value="Cys_Met_Meta_PP"/>
    <property type="match status" value="1"/>
</dbReference>
<dbReference type="NCBIfam" id="NF006003">
    <property type="entry name" value="PRK08133.1"/>
    <property type="match status" value="1"/>
</dbReference>
<dbReference type="PIRSF" id="PIRSF001434">
    <property type="entry name" value="CGS"/>
    <property type="match status" value="1"/>
</dbReference>
<dbReference type="Gene3D" id="3.40.640.10">
    <property type="entry name" value="Type I PLP-dependent aspartate aminotransferase-like (Major domain)"/>
    <property type="match status" value="1"/>
</dbReference>
<accession>A0A3B0TR54</accession>
<dbReference type="EC" id="2.5.1.49" evidence="3"/>
<keyword evidence="3" id="KW-0808">Transferase</keyword>
<keyword evidence="2" id="KW-0663">Pyridoxal phosphate</keyword>
<dbReference type="InterPro" id="IPR000277">
    <property type="entry name" value="Cys/Met-Metab_PyrdxlP-dep_enz"/>
</dbReference>
<evidence type="ECO:0000256" key="1">
    <source>
        <dbReference type="ARBA" id="ARBA00001933"/>
    </source>
</evidence>
<organism evidence="3">
    <name type="scientific">hydrothermal vent metagenome</name>
    <dbReference type="NCBI Taxonomy" id="652676"/>
    <lineage>
        <taxon>unclassified sequences</taxon>
        <taxon>metagenomes</taxon>
        <taxon>ecological metagenomes</taxon>
    </lineage>
</organism>